<keyword evidence="1" id="KW-0472">Membrane</keyword>
<gene>
    <name evidence="2" type="ORF">RIVERRIDER_96</name>
</gene>
<evidence type="ECO:0000313" key="2">
    <source>
        <dbReference type="EMBL" id="AVO23177.1"/>
    </source>
</evidence>
<keyword evidence="1" id="KW-1133">Transmembrane helix</keyword>
<dbReference type="EMBL" id="MG983743">
    <property type="protein sequence ID" value="AVO23177.1"/>
    <property type="molecule type" value="Genomic_DNA"/>
</dbReference>
<keyword evidence="3" id="KW-1185">Reference proteome</keyword>
<organism evidence="2 3">
    <name type="scientific">Xanthomonas phage RiverRider</name>
    <dbReference type="NCBI Taxonomy" id="2108116"/>
    <lineage>
        <taxon>Viruses</taxon>
        <taxon>Duplodnaviria</taxon>
        <taxon>Heunggongvirae</taxon>
        <taxon>Uroviricota</taxon>
        <taxon>Caudoviricetes</taxon>
        <taxon>Schitoviridae</taxon>
        <taxon>Riverridervirus</taxon>
        <taxon>Riverridervirus riverrider</taxon>
    </lineage>
</organism>
<evidence type="ECO:0000313" key="3">
    <source>
        <dbReference type="Proteomes" id="UP000241502"/>
    </source>
</evidence>
<proteinExistence type="predicted"/>
<name>A0A2P1JUX9_9CAUD</name>
<feature type="transmembrane region" description="Helical" evidence="1">
    <location>
        <begin position="31"/>
        <end position="49"/>
    </location>
</feature>
<sequence>MKTEFEMIEEKHEADMALTKHQVMELTAKSIMWGCLGLASILISIALFTQV</sequence>
<accession>A0A2P1JUX9</accession>
<evidence type="ECO:0000256" key="1">
    <source>
        <dbReference type="SAM" id="Phobius"/>
    </source>
</evidence>
<protein>
    <submittedName>
        <fullName evidence="2">Uncharacterized protein</fullName>
    </submittedName>
</protein>
<dbReference type="Proteomes" id="UP000241502">
    <property type="component" value="Segment"/>
</dbReference>
<reference evidence="2" key="1">
    <citation type="submission" date="2018-02" db="EMBL/GenBank/DDBJ databases">
        <authorList>
            <person name="Miller M."/>
            <person name="Deiulio A."/>
            <person name="Douthitt C."/>
            <person name="McMahon J."/>
            <person name="Holland C."/>
            <person name="Wiersma-Koch H."/>
            <person name="Turechek W."/>
            <person name="D'Elia T."/>
        </authorList>
    </citation>
    <scope>NUCLEOTIDE SEQUENCE [LARGE SCALE GENOMIC DNA]</scope>
</reference>
<keyword evidence="1" id="KW-0812">Transmembrane</keyword>